<reference evidence="3 4" key="1">
    <citation type="submission" date="2014-04" db="EMBL/GenBank/DDBJ databases">
        <authorList>
            <consortium name="DOE Joint Genome Institute"/>
            <person name="Kuo A."/>
            <person name="Kohler A."/>
            <person name="Costa M.D."/>
            <person name="Nagy L.G."/>
            <person name="Floudas D."/>
            <person name="Copeland A."/>
            <person name="Barry K.W."/>
            <person name="Cichocki N."/>
            <person name="Veneault-Fourrey C."/>
            <person name="LaButti K."/>
            <person name="Lindquist E.A."/>
            <person name="Lipzen A."/>
            <person name="Lundell T."/>
            <person name="Morin E."/>
            <person name="Murat C."/>
            <person name="Sun H."/>
            <person name="Tunlid A."/>
            <person name="Henrissat B."/>
            <person name="Grigoriev I.V."/>
            <person name="Hibbett D.S."/>
            <person name="Martin F."/>
            <person name="Nordberg H.P."/>
            <person name="Cantor M.N."/>
            <person name="Hua S.X."/>
        </authorList>
    </citation>
    <scope>NUCLEOTIDE SEQUENCE [LARGE SCALE GENOMIC DNA]</scope>
    <source>
        <strain evidence="3 4">Marx 270</strain>
    </source>
</reference>
<reference evidence="4" key="2">
    <citation type="submission" date="2015-01" db="EMBL/GenBank/DDBJ databases">
        <title>Evolutionary Origins and Diversification of the Mycorrhizal Mutualists.</title>
        <authorList>
            <consortium name="DOE Joint Genome Institute"/>
            <consortium name="Mycorrhizal Genomics Consortium"/>
            <person name="Kohler A."/>
            <person name="Kuo A."/>
            <person name="Nagy L.G."/>
            <person name="Floudas D."/>
            <person name="Copeland A."/>
            <person name="Barry K.W."/>
            <person name="Cichocki N."/>
            <person name="Veneault-Fourrey C."/>
            <person name="LaButti K."/>
            <person name="Lindquist E.A."/>
            <person name="Lipzen A."/>
            <person name="Lundell T."/>
            <person name="Morin E."/>
            <person name="Murat C."/>
            <person name="Riley R."/>
            <person name="Ohm R."/>
            <person name="Sun H."/>
            <person name="Tunlid A."/>
            <person name="Henrissat B."/>
            <person name="Grigoriev I.V."/>
            <person name="Hibbett D.S."/>
            <person name="Martin F."/>
        </authorList>
    </citation>
    <scope>NUCLEOTIDE SEQUENCE [LARGE SCALE GENOMIC DNA]</scope>
    <source>
        <strain evidence="4">Marx 270</strain>
    </source>
</reference>
<organism evidence="3 4">
    <name type="scientific">Pisolithus tinctorius Marx 270</name>
    <dbReference type="NCBI Taxonomy" id="870435"/>
    <lineage>
        <taxon>Eukaryota</taxon>
        <taxon>Fungi</taxon>
        <taxon>Dikarya</taxon>
        <taxon>Basidiomycota</taxon>
        <taxon>Agaricomycotina</taxon>
        <taxon>Agaricomycetes</taxon>
        <taxon>Agaricomycetidae</taxon>
        <taxon>Boletales</taxon>
        <taxon>Sclerodermatineae</taxon>
        <taxon>Pisolithaceae</taxon>
        <taxon>Pisolithus</taxon>
    </lineage>
</organism>
<keyword evidence="2" id="KW-0472">Membrane</keyword>
<feature type="transmembrane region" description="Helical" evidence="2">
    <location>
        <begin position="42"/>
        <end position="61"/>
    </location>
</feature>
<evidence type="ECO:0000256" key="1">
    <source>
        <dbReference type="SAM" id="MobiDB-lite"/>
    </source>
</evidence>
<dbReference type="AlphaFoldDB" id="A0A0C3PDT5"/>
<proteinExistence type="predicted"/>
<dbReference type="EMBL" id="KN831963">
    <property type="protein sequence ID" value="KIO06316.1"/>
    <property type="molecule type" value="Genomic_DNA"/>
</dbReference>
<dbReference type="STRING" id="870435.A0A0C3PDT5"/>
<feature type="compositionally biased region" description="Polar residues" evidence="1">
    <location>
        <begin position="201"/>
        <end position="211"/>
    </location>
</feature>
<dbReference type="InParanoid" id="A0A0C3PDT5"/>
<feature type="transmembrane region" description="Helical" evidence="2">
    <location>
        <begin position="104"/>
        <end position="129"/>
    </location>
</feature>
<keyword evidence="4" id="KW-1185">Reference proteome</keyword>
<dbReference type="HOGENOM" id="CLU_072392_0_0_1"/>
<name>A0A0C3PDT5_PISTI</name>
<feature type="transmembrane region" description="Helical" evidence="2">
    <location>
        <begin position="6"/>
        <end position="30"/>
    </location>
</feature>
<evidence type="ECO:0000313" key="3">
    <source>
        <dbReference type="EMBL" id="KIO06316.1"/>
    </source>
</evidence>
<keyword evidence="2" id="KW-0812">Transmembrane</keyword>
<dbReference type="OrthoDB" id="3065653at2759"/>
<feature type="region of interest" description="Disordered" evidence="1">
    <location>
        <begin position="201"/>
        <end position="232"/>
    </location>
</feature>
<dbReference type="Proteomes" id="UP000054217">
    <property type="component" value="Unassembled WGS sequence"/>
</dbReference>
<gene>
    <name evidence="3" type="ORF">M404DRAFT_998940</name>
</gene>
<keyword evidence="2" id="KW-1133">Transmembrane helix</keyword>
<sequence>MFFTVRAITFTCIVFLALVWLILVSVEMFTRWDISDTTSQSLMFLLMLTNAVTIFIPPVLLVLEFRIWLDAARLLLVFVLQTDSMPRSKSAADDMGVCKLLNPYTVIACWIIPAISLFYSVYFAIVVYMQSRIPDTVDSPTTVPSSARPSVLPIIDPEMGEKRFSIFPVSADSGPNTPNRSSHVGPPLLPLVLPRRQLTLSTQSQPVSMSPQRHRSLPATHHLAGGPAPRRTLTLSIPAPLAPQSQFQAVPRPSSNLQAGVVGSRPAVRHLTMILPPSKIRSSSDAGNSPITENPTTQFLLCKPRTFVPHVAVSWNMLYR</sequence>
<protein>
    <submittedName>
        <fullName evidence="3">Uncharacterized protein</fullName>
    </submittedName>
</protein>
<evidence type="ECO:0000313" key="4">
    <source>
        <dbReference type="Proteomes" id="UP000054217"/>
    </source>
</evidence>
<accession>A0A0C3PDT5</accession>
<evidence type="ECO:0000256" key="2">
    <source>
        <dbReference type="SAM" id="Phobius"/>
    </source>
</evidence>